<comment type="caution">
    <text evidence="2">The sequence shown here is derived from an EMBL/GenBank/DDBJ whole genome shotgun (WGS) entry which is preliminary data.</text>
</comment>
<dbReference type="PANTHER" id="PTHR47705:SF1">
    <property type="entry name" value="PNP_UDP_1 DOMAIN-CONTAINING PROTEIN"/>
    <property type="match status" value="1"/>
</dbReference>
<reference evidence="2" key="3">
    <citation type="submission" date="2023-05" db="EMBL/GenBank/DDBJ databases">
        <authorList>
            <person name="Smith C.H."/>
        </authorList>
    </citation>
    <scope>NUCLEOTIDE SEQUENCE</scope>
    <source>
        <strain evidence="2">CHS0354</strain>
        <tissue evidence="2">Mantle</tissue>
    </source>
</reference>
<dbReference type="AlphaFoldDB" id="A0AAE0SSV7"/>
<dbReference type="Pfam" id="PF22979">
    <property type="entry name" value="HTH_69"/>
    <property type="match status" value="1"/>
</dbReference>
<dbReference type="SUPFAM" id="SSF53167">
    <property type="entry name" value="Purine and uridine phosphorylases"/>
    <property type="match status" value="1"/>
</dbReference>
<dbReference type="InterPro" id="IPR035994">
    <property type="entry name" value="Nucleoside_phosphorylase_sf"/>
</dbReference>
<accession>A0AAE0SSV7</accession>
<name>A0AAE0SSV7_9BIVA</name>
<reference evidence="2" key="1">
    <citation type="journal article" date="2021" name="Genome Biol. Evol.">
        <title>A High-Quality Reference Genome for a Parasitic Bivalve with Doubly Uniparental Inheritance (Bivalvia: Unionida).</title>
        <authorList>
            <person name="Smith C.H."/>
        </authorList>
    </citation>
    <scope>NUCLEOTIDE SEQUENCE</scope>
    <source>
        <strain evidence="2">CHS0354</strain>
    </source>
</reference>
<keyword evidence="3" id="KW-1185">Reference proteome</keyword>
<dbReference type="Proteomes" id="UP001195483">
    <property type="component" value="Unassembled WGS sequence"/>
</dbReference>
<proteinExistence type="predicted"/>
<dbReference type="Gene3D" id="3.40.50.1580">
    <property type="entry name" value="Nucleoside phosphorylase domain"/>
    <property type="match status" value="1"/>
</dbReference>
<evidence type="ECO:0000313" key="2">
    <source>
        <dbReference type="EMBL" id="KAK3597070.1"/>
    </source>
</evidence>
<reference evidence="2" key="2">
    <citation type="journal article" date="2021" name="Genome Biol. Evol.">
        <title>Developing a high-quality reference genome for a parasitic bivalve with doubly uniparental inheritance (Bivalvia: Unionida).</title>
        <authorList>
            <person name="Smith C.H."/>
        </authorList>
    </citation>
    <scope>NUCLEOTIDE SEQUENCE</scope>
    <source>
        <strain evidence="2">CHS0354</strain>
        <tissue evidence="2">Mantle</tissue>
    </source>
</reference>
<evidence type="ECO:0000259" key="1">
    <source>
        <dbReference type="Pfam" id="PF22979"/>
    </source>
</evidence>
<evidence type="ECO:0000313" key="3">
    <source>
        <dbReference type="Proteomes" id="UP001195483"/>
    </source>
</evidence>
<sequence length="576" mass="65522">MASEQDEEIVMTPSKKGKATHIRIERQKKKVLDLDEKVAHVGGGQNKGLVIQKQQDTDDVDAKPQVQLGFNCFLVDQKTGQHVVESRKLKFWYVETADYLDQVTTAFNFFRELLKPENFPKDYVGFIKKCMKLMQKIEYKMARKIYLEVKQLEEDEAPLSPGLVKHDTRPQEEIIRERLLQVLESAYPNILAVEDLVRIVQAEESMVLQQLAELKQRELVREMETGGFVRRVLDDKTEVQEVKQMPTIAANQQPTIAIITANYYEKVAVDAMMQDKTTFVRFKTGGESHVYTIGFIGEHKVVSTKLPAIGHHRAAQISAGNTTTRLLGTFQNIEHVLIVGVAGGMPHYTDYFKHVRLGDVVISTCNKDGKLYYYCDKILQDKDGKITYHSKSWGPKDQFLQQVVKKMKDATLCKKKFAPWEKYIQDGLELLSSQEADFNRPPPNTDRLTMSIGDGNVIEVQHPDCPDETQQDRKPGMPKIHFGVYGSGKTIAKEYDVRLDFAGRYDLVAIDSEFDQVLESIHGNRKDSYIFIRGVSDYSDGSRNKEWLPYAALAAAAVTKSIVKSFANPHMSEDEL</sequence>
<dbReference type="InterPro" id="IPR055121">
    <property type="entry name" value="HTH_69"/>
</dbReference>
<dbReference type="GO" id="GO:0003824">
    <property type="term" value="F:catalytic activity"/>
    <property type="evidence" value="ECO:0007669"/>
    <property type="project" value="InterPro"/>
</dbReference>
<dbReference type="EMBL" id="JAEAOA010001337">
    <property type="protein sequence ID" value="KAK3597070.1"/>
    <property type="molecule type" value="Genomic_DNA"/>
</dbReference>
<protein>
    <recommendedName>
        <fullName evidence="1">Winged helix-turn-helix domain-containing protein</fullName>
    </recommendedName>
</protein>
<dbReference type="GO" id="GO:0009116">
    <property type="term" value="P:nucleoside metabolic process"/>
    <property type="evidence" value="ECO:0007669"/>
    <property type="project" value="InterPro"/>
</dbReference>
<dbReference type="PANTHER" id="PTHR47705">
    <property type="entry name" value="AGAP000321-PA"/>
    <property type="match status" value="1"/>
</dbReference>
<feature type="domain" description="Winged helix-turn-helix" evidence="1">
    <location>
        <begin position="170"/>
        <end position="230"/>
    </location>
</feature>
<gene>
    <name evidence="2" type="ORF">CHS0354_022076</name>
</gene>
<organism evidence="2 3">
    <name type="scientific">Potamilus streckersoni</name>
    <dbReference type="NCBI Taxonomy" id="2493646"/>
    <lineage>
        <taxon>Eukaryota</taxon>
        <taxon>Metazoa</taxon>
        <taxon>Spiralia</taxon>
        <taxon>Lophotrochozoa</taxon>
        <taxon>Mollusca</taxon>
        <taxon>Bivalvia</taxon>
        <taxon>Autobranchia</taxon>
        <taxon>Heteroconchia</taxon>
        <taxon>Palaeoheterodonta</taxon>
        <taxon>Unionida</taxon>
        <taxon>Unionoidea</taxon>
        <taxon>Unionidae</taxon>
        <taxon>Ambleminae</taxon>
        <taxon>Lampsilini</taxon>
        <taxon>Potamilus</taxon>
    </lineage>
</organism>